<gene>
    <name evidence="1" type="ORF">X975_22397</name>
</gene>
<reference evidence="1 2" key="1">
    <citation type="submission" date="2013-11" db="EMBL/GenBank/DDBJ databases">
        <title>Genome sequencing of Stegodyphus mimosarum.</title>
        <authorList>
            <person name="Bechsgaard J."/>
        </authorList>
    </citation>
    <scope>NUCLEOTIDE SEQUENCE [LARGE SCALE GENOMIC DNA]</scope>
</reference>
<dbReference type="EMBL" id="KK120559">
    <property type="protein sequence ID" value="KFM78549.1"/>
    <property type="molecule type" value="Genomic_DNA"/>
</dbReference>
<feature type="non-terminal residue" evidence="1">
    <location>
        <position position="79"/>
    </location>
</feature>
<protein>
    <submittedName>
        <fullName evidence="1">Uncharacterized protein</fullName>
    </submittedName>
</protein>
<sequence length="79" mass="9400">MDFMSYAGIQYFVCQVILYKCGLHCNLCKKKSYRHRTLVNMYIFVSIQSQPNSFLARDTMDIMIKPLSTVIKTNFHYYK</sequence>
<dbReference type="AlphaFoldDB" id="A0A087UMG0"/>
<organism evidence="1 2">
    <name type="scientific">Stegodyphus mimosarum</name>
    <name type="common">African social velvet spider</name>
    <dbReference type="NCBI Taxonomy" id="407821"/>
    <lineage>
        <taxon>Eukaryota</taxon>
        <taxon>Metazoa</taxon>
        <taxon>Ecdysozoa</taxon>
        <taxon>Arthropoda</taxon>
        <taxon>Chelicerata</taxon>
        <taxon>Arachnida</taxon>
        <taxon>Araneae</taxon>
        <taxon>Araneomorphae</taxon>
        <taxon>Entelegynae</taxon>
        <taxon>Eresoidea</taxon>
        <taxon>Eresidae</taxon>
        <taxon>Stegodyphus</taxon>
    </lineage>
</organism>
<evidence type="ECO:0000313" key="1">
    <source>
        <dbReference type="EMBL" id="KFM78549.1"/>
    </source>
</evidence>
<evidence type="ECO:0000313" key="2">
    <source>
        <dbReference type="Proteomes" id="UP000054359"/>
    </source>
</evidence>
<name>A0A087UMG0_STEMI</name>
<proteinExistence type="predicted"/>
<keyword evidence="2" id="KW-1185">Reference proteome</keyword>
<dbReference type="Proteomes" id="UP000054359">
    <property type="component" value="Unassembled WGS sequence"/>
</dbReference>
<accession>A0A087UMG0</accession>